<reference evidence="2 3" key="1">
    <citation type="submission" date="2018-11" db="EMBL/GenBank/DDBJ databases">
        <title>Species Designations Belie Phenotypic and Genotypic Heterogeneity in Oral Streptococci.</title>
        <authorList>
            <person name="Velsko I."/>
        </authorList>
    </citation>
    <scope>NUCLEOTIDE SEQUENCE [LARGE SCALE GENOMIC DNA]</scope>
    <source>
        <strain evidence="2 3">BCC36</strain>
    </source>
</reference>
<proteinExistence type="predicted"/>
<keyword evidence="1" id="KW-0812">Transmembrane</keyword>
<organism evidence="2 3">
    <name type="scientific">Streptococcus mitis</name>
    <dbReference type="NCBI Taxonomy" id="28037"/>
    <lineage>
        <taxon>Bacteria</taxon>
        <taxon>Bacillati</taxon>
        <taxon>Bacillota</taxon>
        <taxon>Bacilli</taxon>
        <taxon>Lactobacillales</taxon>
        <taxon>Streptococcaceae</taxon>
        <taxon>Streptococcus</taxon>
        <taxon>Streptococcus mitis group</taxon>
    </lineage>
</organism>
<evidence type="ECO:0000256" key="1">
    <source>
        <dbReference type="SAM" id="Phobius"/>
    </source>
</evidence>
<evidence type="ECO:0000313" key="2">
    <source>
        <dbReference type="EMBL" id="RSJ08594.1"/>
    </source>
</evidence>
<dbReference type="Proteomes" id="UP000274376">
    <property type="component" value="Unassembled WGS sequence"/>
</dbReference>
<dbReference type="AlphaFoldDB" id="A0A428EEW3"/>
<protein>
    <submittedName>
        <fullName evidence="2">Uncharacterized protein</fullName>
    </submittedName>
</protein>
<keyword evidence="1" id="KW-1133">Transmembrane helix</keyword>
<dbReference type="EMBL" id="RJOE01000005">
    <property type="protein sequence ID" value="RSJ08594.1"/>
    <property type="molecule type" value="Genomic_DNA"/>
</dbReference>
<comment type="caution">
    <text evidence="2">The sequence shown here is derived from an EMBL/GenBank/DDBJ whole genome shotgun (WGS) entry which is preliminary data.</text>
</comment>
<sequence length="47" mass="5394">MLYVVASVILFFTLIGIYQKKFKVKALTVPVTLYVLAIVFNLIFKVK</sequence>
<gene>
    <name evidence="2" type="ORF">D8839_03745</name>
</gene>
<accession>A0A428EEW3</accession>
<keyword evidence="1" id="KW-0472">Membrane</keyword>
<dbReference type="RefSeq" id="WP_155718853.1">
    <property type="nucleotide sequence ID" value="NZ_RJNU01000002.1"/>
</dbReference>
<name>A0A428EEW3_STRMT</name>
<evidence type="ECO:0000313" key="3">
    <source>
        <dbReference type="Proteomes" id="UP000274376"/>
    </source>
</evidence>
<feature type="transmembrane region" description="Helical" evidence="1">
    <location>
        <begin position="26"/>
        <end position="44"/>
    </location>
</feature>